<dbReference type="PANTHER" id="PTHR43124">
    <property type="entry name" value="PURINE EFFLUX PUMP PBUE"/>
    <property type="match status" value="1"/>
</dbReference>
<feature type="transmembrane region" description="Helical" evidence="6">
    <location>
        <begin position="48"/>
        <end position="65"/>
    </location>
</feature>
<sequence>MALPRSILALSAGCFGIGTTEFVVMGLLPDVARDLQVDIPQAGLLVTGYAVGVIIGAPILAILTASLPRKGALLGLMGIFMLGNIFCALAPSYELMMAARVFTAFAHAAFMGIAAVVAADLAEPHQRAQAMALTMAGLTVANVLGVPGGTAFGQAFGWRFTFVAVAVIGGIAALAVALMVPKMKAHKAQSMLREFAVLKRPQVVIGMAMSAMSAAAMFAVYTYIRPILTDVTGIAVSSVTYVLVVFGIGLTIGNLIGGRLADWKLMPSLIGLFLFIAGLLALFTVTSAYPAAAIATLIVWGMAGFAVVAPLQMHVVKEAKGAPNLVSVLNHAGFNIGCASGAFLGGLPISYGLGYQTIPWVGAIVALAACLTGLFSLWLSRRQGDAEPDYVPEADTVPAE</sequence>
<keyword evidence="4 6" id="KW-1133">Transmembrane helix</keyword>
<feature type="transmembrane region" description="Helical" evidence="6">
    <location>
        <begin position="332"/>
        <end position="351"/>
    </location>
</feature>
<reference evidence="8 9" key="1">
    <citation type="journal article" date="2013" name="Antonie Van Leeuwenhoek">
        <title>Dongia rigui sp. nov., isolated from freshwater of a large wetland in Korea.</title>
        <authorList>
            <person name="Baik K.S."/>
            <person name="Hwang Y.M."/>
            <person name="Choi J.S."/>
            <person name="Kwon J."/>
            <person name="Seong C.N."/>
        </authorList>
    </citation>
    <scope>NUCLEOTIDE SEQUENCE [LARGE SCALE GENOMIC DNA]</scope>
    <source>
        <strain evidence="8 9">04SU4-P</strain>
    </source>
</reference>
<feature type="transmembrane region" description="Helical" evidence="6">
    <location>
        <begin position="97"/>
        <end position="118"/>
    </location>
</feature>
<comment type="subcellular location">
    <subcellularLocation>
        <location evidence="1">Cell membrane</location>
        <topology evidence="1">Multi-pass membrane protein</topology>
    </subcellularLocation>
</comment>
<feature type="transmembrane region" description="Helical" evidence="6">
    <location>
        <begin position="236"/>
        <end position="256"/>
    </location>
</feature>
<dbReference type="SUPFAM" id="SSF103473">
    <property type="entry name" value="MFS general substrate transporter"/>
    <property type="match status" value="1"/>
</dbReference>
<evidence type="ECO:0000313" key="8">
    <source>
        <dbReference type="EMBL" id="MDY0871655.1"/>
    </source>
</evidence>
<proteinExistence type="predicted"/>
<keyword evidence="9" id="KW-1185">Reference proteome</keyword>
<dbReference type="EMBL" id="JAXCLX010000001">
    <property type="protein sequence ID" value="MDY0871655.1"/>
    <property type="molecule type" value="Genomic_DNA"/>
</dbReference>
<dbReference type="InterPro" id="IPR011701">
    <property type="entry name" value="MFS"/>
</dbReference>
<dbReference type="InterPro" id="IPR050189">
    <property type="entry name" value="MFS_Efflux_Transporters"/>
</dbReference>
<protein>
    <submittedName>
        <fullName evidence="8">MFS transporter</fullName>
    </submittedName>
</protein>
<feature type="transmembrane region" description="Helical" evidence="6">
    <location>
        <begin position="7"/>
        <end position="28"/>
    </location>
</feature>
<evidence type="ECO:0000256" key="1">
    <source>
        <dbReference type="ARBA" id="ARBA00004651"/>
    </source>
</evidence>
<dbReference type="RefSeq" id="WP_320500085.1">
    <property type="nucleotide sequence ID" value="NZ_JAXCLX010000001.1"/>
</dbReference>
<evidence type="ECO:0000256" key="5">
    <source>
        <dbReference type="ARBA" id="ARBA00023136"/>
    </source>
</evidence>
<dbReference type="CDD" id="cd17324">
    <property type="entry name" value="MFS_NepI_like"/>
    <property type="match status" value="1"/>
</dbReference>
<evidence type="ECO:0000259" key="7">
    <source>
        <dbReference type="PROSITE" id="PS50850"/>
    </source>
</evidence>
<organism evidence="8 9">
    <name type="scientific">Dongia rigui</name>
    <dbReference type="NCBI Taxonomy" id="940149"/>
    <lineage>
        <taxon>Bacteria</taxon>
        <taxon>Pseudomonadati</taxon>
        <taxon>Pseudomonadota</taxon>
        <taxon>Alphaproteobacteria</taxon>
        <taxon>Rhodospirillales</taxon>
        <taxon>Dongiaceae</taxon>
        <taxon>Dongia</taxon>
    </lineage>
</organism>
<dbReference type="Gene3D" id="1.20.1250.20">
    <property type="entry name" value="MFS general substrate transporter like domains"/>
    <property type="match status" value="2"/>
</dbReference>
<evidence type="ECO:0000256" key="3">
    <source>
        <dbReference type="ARBA" id="ARBA00022692"/>
    </source>
</evidence>
<dbReference type="InterPro" id="IPR020846">
    <property type="entry name" value="MFS_dom"/>
</dbReference>
<dbReference type="InterPro" id="IPR036259">
    <property type="entry name" value="MFS_trans_sf"/>
</dbReference>
<feature type="transmembrane region" description="Helical" evidence="6">
    <location>
        <begin position="268"/>
        <end position="285"/>
    </location>
</feature>
<evidence type="ECO:0000313" key="9">
    <source>
        <dbReference type="Proteomes" id="UP001271769"/>
    </source>
</evidence>
<feature type="transmembrane region" description="Helical" evidence="6">
    <location>
        <begin position="357"/>
        <end position="379"/>
    </location>
</feature>
<name>A0ABU5DXL1_9PROT</name>
<feature type="domain" description="Major facilitator superfamily (MFS) profile" evidence="7">
    <location>
        <begin position="6"/>
        <end position="384"/>
    </location>
</feature>
<dbReference type="PANTHER" id="PTHR43124:SF8">
    <property type="entry name" value="INNER MEMBRANE TRANSPORT PROTEIN YDHP"/>
    <property type="match status" value="1"/>
</dbReference>
<dbReference type="PROSITE" id="PS50850">
    <property type="entry name" value="MFS"/>
    <property type="match status" value="1"/>
</dbReference>
<comment type="caution">
    <text evidence="8">The sequence shown here is derived from an EMBL/GenBank/DDBJ whole genome shotgun (WGS) entry which is preliminary data.</text>
</comment>
<feature type="transmembrane region" description="Helical" evidence="6">
    <location>
        <begin position="72"/>
        <end position="91"/>
    </location>
</feature>
<keyword evidence="5 6" id="KW-0472">Membrane</keyword>
<feature type="transmembrane region" description="Helical" evidence="6">
    <location>
        <begin position="201"/>
        <end position="224"/>
    </location>
</feature>
<feature type="transmembrane region" description="Helical" evidence="6">
    <location>
        <begin position="130"/>
        <end position="152"/>
    </location>
</feature>
<feature type="transmembrane region" description="Helical" evidence="6">
    <location>
        <begin position="291"/>
        <end position="311"/>
    </location>
</feature>
<evidence type="ECO:0000256" key="6">
    <source>
        <dbReference type="SAM" id="Phobius"/>
    </source>
</evidence>
<accession>A0ABU5DXL1</accession>
<keyword evidence="2" id="KW-1003">Cell membrane</keyword>
<dbReference type="Proteomes" id="UP001271769">
    <property type="component" value="Unassembled WGS sequence"/>
</dbReference>
<keyword evidence="3 6" id="KW-0812">Transmembrane</keyword>
<dbReference type="Pfam" id="PF07690">
    <property type="entry name" value="MFS_1"/>
    <property type="match status" value="1"/>
</dbReference>
<evidence type="ECO:0000256" key="4">
    <source>
        <dbReference type="ARBA" id="ARBA00022989"/>
    </source>
</evidence>
<feature type="transmembrane region" description="Helical" evidence="6">
    <location>
        <begin position="158"/>
        <end position="180"/>
    </location>
</feature>
<evidence type="ECO:0000256" key="2">
    <source>
        <dbReference type="ARBA" id="ARBA00022475"/>
    </source>
</evidence>
<gene>
    <name evidence="8" type="ORF">SMD31_06965</name>
</gene>